<dbReference type="RefSeq" id="WP_203708002.1">
    <property type="nucleotide sequence ID" value="NZ_BAAALU010000006.1"/>
</dbReference>
<evidence type="ECO:0008006" key="4">
    <source>
        <dbReference type="Google" id="ProtNLM"/>
    </source>
</evidence>
<feature type="compositionally biased region" description="Polar residues" evidence="1">
    <location>
        <begin position="230"/>
        <end position="242"/>
    </location>
</feature>
<organism evidence="2 3">
    <name type="scientific">Asanoa iriomotensis</name>
    <dbReference type="NCBI Taxonomy" id="234613"/>
    <lineage>
        <taxon>Bacteria</taxon>
        <taxon>Bacillati</taxon>
        <taxon>Actinomycetota</taxon>
        <taxon>Actinomycetes</taxon>
        <taxon>Micromonosporales</taxon>
        <taxon>Micromonosporaceae</taxon>
        <taxon>Asanoa</taxon>
    </lineage>
</organism>
<evidence type="ECO:0000256" key="1">
    <source>
        <dbReference type="SAM" id="MobiDB-lite"/>
    </source>
</evidence>
<dbReference type="Proteomes" id="UP000624325">
    <property type="component" value="Unassembled WGS sequence"/>
</dbReference>
<name>A0ABQ4CEI2_9ACTN</name>
<protein>
    <recommendedName>
        <fullName evidence="4">Lipoprotein</fullName>
    </recommendedName>
</protein>
<evidence type="ECO:0000313" key="2">
    <source>
        <dbReference type="EMBL" id="GIF61186.1"/>
    </source>
</evidence>
<proteinExistence type="predicted"/>
<feature type="region of interest" description="Disordered" evidence="1">
    <location>
        <begin position="220"/>
        <end position="265"/>
    </location>
</feature>
<accession>A0ABQ4CEI2</accession>
<comment type="caution">
    <text evidence="2">The sequence shown here is derived from an EMBL/GenBank/DDBJ whole genome shotgun (WGS) entry which is preliminary data.</text>
</comment>
<dbReference type="EMBL" id="BONC01000092">
    <property type="protein sequence ID" value="GIF61186.1"/>
    <property type="molecule type" value="Genomic_DNA"/>
</dbReference>
<reference evidence="2 3" key="1">
    <citation type="submission" date="2021-01" db="EMBL/GenBank/DDBJ databases">
        <title>Whole genome shotgun sequence of Asanoa iriomotensis NBRC 100142.</title>
        <authorList>
            <person name="Komaki H."/>
            <person name="Tamura T."/>
        </authorList>
    </citation>
    <scope>NUCLEOTIDE SEQUENCE [LARGE SCALE GENOMIC DNA]</scope>
    <source>
        <strain evidence="2 3">NBRC 100142</strain>
    </source>
</reference>
<feature type="region of interest" description="Disordered" evidence="1">
    <location>
        <begin position="123"/>
        <end position="160"/>
    </location>
</feature>
<evidence type="ECO:0000313" key="3">
    <source>
        <dbReference type="Proteomes" id="UP000624325"/>
    </source>
</evidence>
<gene>
    <name evidence="2" type="ORF">Air01nite_72810</name>
</gene>
<feature type="compositionally biased region" description="Pro residues" evidence="1">
    <location>
        <begin position="144"/>
        <end position="155"/>
    </location>
</feature>
<feature type="compositionally biased region" description="Low complexity" evidence="1">
    <location>
        <begin position="123"/>
        <end position="141"/>
    </location>
</feature>
<keyword evidence="3" id="KW-1185">Reference proteome</keyword>
<sequence length="534" mass="56991">MTLSRRPAEKRRIVALVVLSCLSLGSVAGLVGGLVSCQPEKPTVQARPLSVAEAQRLADMRVTNYRDERSGVSATWGDGNAQVRVAGWVDWKKALAYLRVGGPGAGNQRGLLQAVPGVVANRPATASEAAAEAESPRPSDATKPAPPVAEPPAEPPADGWRLRTWTPTGQKATPLDTFLSLVFLIASTKPDQADLLARSEARWMGTDRIGGTAVDVLLGPAVPPQPLPTATPSKKASPQASQRPERKTTPSPSAKPTRTAPPTALNELGGAVRYWLDTGGPKLRRFEALLPGNLSLRVDLDRAERPEVNAVPAFGGGTIAPRKPTKTETALLAKMRQRNYERGGAKVTVTVPTVPVADLRGGGWLDWRAAVAYLAVHDTGKPTDVAVLRASVEGMSFQTKAGKEMDTPPMPAPYDGWTFQPWTERTDARGGLDIDLLLGEALAAAAPDRDTASFFEDSASFLRKDTIDGDPVTVFEIAKPAEQGIIGRGQARMRYWIDKSGALRRLEARTRSGTFAQLDLVDGEVPSLPTDRLG</sequence>